<organism evidence="2 3">
    <name type="scientific">Postia placenta MAD-698-R-SB12</name>
    <dbReference type="NCBI Taxonomy" id="670580"/>
    <lineage>
        <taxon>Eukaryota</taxon>
        <taxon>Fungi</taxon>
        <taxon>Dikarya</taxon>
        <taxon>Basidiomycota</taxon>
        <taxon>Agaricomycotina</taxon>
        <taxon>Agaricomycetes</taxon>
        <taxon>Polyporales</taxon>
        <taxon>Adustoporiaceae</taxon>
        <taxon>Rhodonia</taxon>
    </lineage>
</organism>
<dbReference type="EMBL" id="KZ110591">
    <property type="protein sequence ID" value="OSX67558.1"/>
    <property type="molecule type" value="Genomic_DNA"/>
</dbReference>
<evidence type="ECO:0008006" key="4">
    <source>
        <dbReference type="Google" id="ProtNLM"/>
    </source>
</evidence>
<evidence type="ECO:0000256" key="1">
    <source>
        <dbReference type="SAM" id="MobiDB-lite"/>
    </source>
</evidence>
<feature type="region of interest" description="Disordered" evidence="1">
    <location>
        <begin position="74"/>
        <end position="106"/>
    </location>
</feature>
<dbReference type="STRING" id="670580.A0A1X6NFZ0"/>
<protein>
    <recommendedName>
        <fullName evidence="4">GRAM domain-containing protein</fullName>
    </recommendedName>
</protein>
<dbReference type="Proteomes" id="UP000194127">
    <property type="component" value="Unassembled WGS sequence"/>
</dbReference>
<gene>
    <name evidence="2" type="ORF">POSPLADRAFT_1038056</name>
</gene>
<keyword evidence="3" id="KW-1185">Reference proteome</keyword>
<proteinExistence type="predicted"/>
<accession>A0A1X6NFZ0</accession>
<name>A0A1X6NFZ0_9APHY</name>
<dbReference type="AlphaFoldDB" id="A0A1X6NFZ0"/>
<sequence>MGVVFCITLLPSQYLVKLLGLALGALYWHAIPVLAAIPPADRARLPPPFSEVPTDGDYAMGLISQRVARGLEIKPRSHRAKSGSAIDTDTKSDISQTGESPAKAAGSVGLSTSVDWKKWGNRIVDTKARSHEVKKLFKDGQWKRPENWLALNPLSPSIALPTGSIEPRLQTYTFPAQYKKASGLITLASDTLFFTPLLSSSAKLMIPLTHVLGVKKTGPMRGLNLRWVQSSQDGATEEREEKFLWVGARNELFARLVAWGGRRWANI</sequence>
<dbReference type="RefSeq" id="XP_024344352.1">
    <property type="nucleotide sequence ID" value="XM_024477320.1"/>
</dbReference>
<reference evidence="2 3" key="1">
    <citation type="submission" date="2017-04" db="EMBL/GenBank/DDBJ databases">
        <title>Genome Sequence of the Model Brown-Rot Fungus Postia placenta SB12.</title>
        <authorList>
            <consortium name="DOE Joint Genome Institute"/>
            <person name="Gaskell J."/>
            <person name="Kersten P."/>
            <person name="Larrondo L.F."/>
            <person name="Canessa P."/>
            <person name="Martinez D."/>
            <person name="Hibbett D."/>
            <person name="Schmoll M."/>
            <person name="Kubicek C.P."/>
            <person name="Martinez A.T."/>
            <person name="Yadav J."/>
            <person name="Master E."/>
            <person name="Magnuson J.K."/>
            <person name="James T."/>
            <person name="Yaver D."/>
            <person name="Berka R."/>
            <person name="Labutti K."/>
            <person name="Lipzen A."/>
            <person name="Aerts A."/>
            <person name="Barry K."/>
            <person name="Henrissat B."/>
            <person name="Blanchette R."/>
            <person name="Grigoriev I."/>
            <person name="Cullen D."/>
        </authorList>
    </citation>
    <scope>NUCLEOTIDE SEQUENCE [LARGE SCALE GENOMIC DNA]</scope>
    <source>
        <strain evidence="2 3">MAD-698-R-SB12</strain>
    </source>
</reference>
<evidence type="ECO:0000313" key="2">
    <source>
        <dbReference type="EMBL" id="OSX67558.1"/>
    </source>
</evidence>
<dbReference type="OrthoDB" id="1708389at2759"/>
<dbReference type="GeneID" id="36322270"/>
<evidence type="ECO:0000313" key="3">
    <source>
        <dbReference type="Proteomes" id="UP000194127"/>
    </source>
</evidence>